<evidence type="ECO:0000256" key="4">
    <source>
        <dbReference type="ARBA" id="ARBA00022741"/>
    </source>
</evidence>
<accession>A0A3B5MF69</accession>
<dbReference type="InterPro" id="IPR002710">
    <property type="entry name" value="Dilute_dom"/>
</dbReference>
<keyword evidence="3" id="KW-0677">Repeat</keyword>
<dbReference type="Gene3D" id="1.20.120.720">
    <property type="entry name" value="Myosin VI head, motor domain, U50 subdomain"/>
    <property type="match status" value="1"/>
</dbReference>
<dbReference type="SUPFAM" id="SSF52540">
    <property type="entry name" value="P-loop containing nucleoside triphosphate hydrolases"/>
    <property type="match status" value="3"/>
</dbReference>
<dbReference type="InterPro" id="IPR058662">
    <property type="entry name" value="Myo5a/b_dom"/>
</dbReference>
<evidence type="ECO:0000259" key="15">
    <source>
        <dbReference type="PROSITE" id="PS51456"/>
    </source>
</evidence>
<dbReference type="GO" id="GO:0000146">
    <property type="term" value="F:microfilament motor activity"/>
    <property type="evidence" value="ECO:0007669"/>
    <property type="project" value="TreeGrafter"/>
</dbReference>
<dbReference type="Gene3D" id="3.40.850.10">
    <property type="entry name" value="Kinesin motor domain"/>
    <property type="match status" value="1"/>
</dbReference>
<dbReference type="Gene3D" id="1.20.5.190">
    <property type="match status" value="3"/>
</dbReference>
<evidence type="ECO:0000259" key="14">
    <source>
        <dbReference type="PROSITE" id="PS51126"/>
    </source>
</evidence>
<dbReference type="PROSITE" id="PS51456">
    <property type="entry name" value="MYOSIN_MOTOR"/>
    <property type="match status" value="1"/>
</dbReference>
<keyword evidence="2" id="KW-0597">Phosphoprotein</keyword>
<evidence type="ECO:0000313" key="18">
    <source>
        <dbReference type="Proteomes" id="UP000261380"/>
    </source>
</evidence>
<dbReference type="GO" id="GO:0051015">
    <property type="term" value="F:actin filament binding"/>
    <property type="evidence" value="ECO:0007669"/>
    <property type="project" value="TreeGrafter"/>
</dbReference>
<evidence type="ECO:0000256" key="12">
    <source>
        <dbReference type="SAM" id="Coils"/>
    </source>
</evidence>
<evidence type="ECO:0000256" key="9">
    <source>
        <dbReference type="ARBA" id="ARBA00023175"/>
    </source>
</evidence>
<evidence type="ECO:0000256" key="1">
    <source>
        <dbReference type="ARBA" id="ARBA00008314"/>
    </source>
</evidence>
<dbReference type="GO" id="GO:0005524">
    <property type="term" value="F:ATP binding"/>
    <property type="evidence" value="ECO:0007669"/>
    <property type="project" value="UniProtKB-UniRule"/>
</dbReference>
<dbReference type="GO" id="GO:0005737">
    <property type="term" value="C:cytoplasm"/>
    <property type="evidence" value="ECO:0007669"/>
    <property type="project" value="TreeGrafter"/>
</dbReference>
<dbReference type="PROSITE" id="PS51844">
    <property type="entry name" value="SH3_LIKE"/>
    <property type="match status" value="1"/>
</dbReference>
<evidence type="ECO:0000259" key="16">
    <source>
        <dbReference type="PROSITE" id="PS51844"/>
    </source>
</evidence>
<dbReference type="InterPro" id="IPR000048">
    <property type="entry name" value="IQ_motif_EF-hand-BS"/>
</dbReference>
<dbReference type="GeneTree" id="ENSGT00940000155347"/>
<dbReference type="GO" id="GO:0007015">
    <property type="term" value="P:actin filament organization"/>
    <property type="evidence" value="ECO:0007669"/>
    <property type="project" value="TreeGrafter"/>
</dbReference>
<dbReference type="FunFam" id="1.20.58.530:FF:000002">
    <property type="entry name" value="Class V myosin"/>
    <property type="match status" value="1"/>
</dbReference>
<dbReference type="CDD" id="cd23767">
    <property type="entry name" value="IQCD"/>
    <property type="match status" value="1"/>
</dbReference>
<name>A0A3B5MF69_9TELE</name>
<dbReference type="SMART" id="SM00242">
    <property type="entry name" value="MYSc"/>
    <property type="match status" value="1"/>
</dbReference>
<dbReference type="Gene3D" id="1.20.58.530">
    <property type="match status" value="1"/>
</dbReference>
<evidence type="ECO:0000256" key="13">
    <source>
        <dbReference type="SAM" id="MobiDB-lite"/>
    </source>
</evidence>
<dbReference type="InterPro" id="IPR001609">
    <property type="entry name" value="Myosin_head_motor_dom-like"/>
</dbReference>
<dbReference type="PROSITE" id="PS50096">
    <property type="entry name" value="IQ"/>
    <property type="match status" value="4"/>
</dbReference>
<dbReference type="InterPro" id="IPR036103">
    <property type="entry name" value="MYSc_Myo5"/>
</dbReference>
<dbReference type="SMART" id="SM00015">
    <property type="entry name" value="IQ"/>
    <property type="match status" value="6"/>
</dbReference>
<sequence>MAAFELYSKNAHVWLPDAADVWKSAELLKDYTPGDLTLSLQLEDGTVVEHNVDPKTKNLPPLRNPNILVGENDLTTLSYLHEPAVLHNLKVRFIDSKLIYTYCGIVLVAINPYESLPIYEADIINAYSGQNMGDMDPHIFAVAEEAYKQMARDQINQSIIVSGESGAGKTVSAKYAMRYFATVSSSSEETNVEKRVLASNPIMEAFGNAKTTRNDNSSRFGKYIEIGFNKDHCIVGANMRTYLLEKSRVVFQAHGERNYHIFYQLCASSHLSEFKAFKLGCADDFCCTNQGQGPVIDGVNDAKEMCNTRRAFSLLGIGESDQVKIYQILSAILHLSNVDVKDQSSDTCSILPDNAHLMVFCELMGVPCEEMAHWLCHRKLQTITETFVKPVSKENAVHGRDALAKHIYARLFGWIVNNINNALESTVKQHSFIGVLDIYGFETFDVNSFEQFCINYANEKLQQQFNLHVFKLEQEEYMKEEIPWTLIDFCDNKPCINLIEAKLGILDLLDEECRMPKGSDDTWAQKLYNTHLKQNAYFDKPRLSNEAFIIHHFADKVEYQCVGFLEKNKDTVNEEQINVLKKSKFGLLPKLFEDEEKIKAPTSKISSITGRPGKSQKEHKKTVGLQFRQSLYLLMDTLNATSPHYVRCIKPNDRKAPFTLDPIRAVQQLRACGVLETIRISAAGFPSRWTYQEFFGRYRVLMKQKDVLPDRKQTCRNLLEKLIKGLVFSCVAIQKTIRCWLARKKYLRMRESAIMIQKHVRAQQARSYVKFLRQTKAAIVIQRNVRMWSKKRRFLQQRSAAVTVQRVWRGYLARKHYFKLLHEQKAVVIQRMARGWLARQRFRRAMEAVVLLQSCVRRMSAKKELKKLKVEARSVEHFKNLNIGMENKIMQLQHKINEQHKENRELTERLSVLEKTHTTEREKQCREIENLRSSEQEARAKAETVPSLLEQLSFLQEELENTRREKEHQEEQTKIYKEQTQQIIHELNMKNSLLNSNLEELNEEFSIQAQQLAEIKTNLENTKQLEKDFTEERSRYQSLLSKHLQLEERHKDLKEEMNVTIVRKIFVLCMATEADLTVLKSSYAVETKVDLPILLKLQKRVKELEGENRSLWKKLDKKEEAQQEKAKRQELESENKKLKQNLNELRKSLTSENSDLAPPAAGTLSYNILLEQLSSSNEELELRKEEVLLLRSHMVRQEALKHKVRSYMDCMSTNIHTLNEDGELWLAYEGLKETNRLLETQMQEQECLHNEKYRKLNEEMNKLRTEKEHQQKLLAMSLLLPEDARIDASLKHEITRLTTENLERMEQQQKQDKTIRKLKKQLKLYMKKVEDLEVSSSGTSMPVRPVHIARKEKEFQGMLEFKEDDTGHLLKNLVVDLKPRGVAVSFTPGLPAFIIFMCLRYADNVNDDRRLSTLLNSTISSIKGVIKRKGNDFEVVSFWLANTCRLMHCLKQYSGDEVFMVHNTAKQNEQCLANFELTEYHQLFGDLAIQIYRQIIKSMENILLPLIIPCMLEHEAEQGVLGSKPTGLRKRSPSFPDEALTVEVLLQRLSFFHTTMSQHGMDSDIIKQVVKQQFYIISAVTLNNLLLRKDMCSWGKGLQIRYNVWQLDEWLGEKELSDCGAKETLEPLIQAAQLLQINKNTEVDAKAICSMCSSLTTAQIVKILTLYTPVIEFEERVSNTFITTIKNLLKDRAESSNLMMDAKKIFSVTFPFTPSSVALETIQIPASLNLGFLTRV</sequence>
<evidence type="ECO:0000256" key="8">
    <source>
        <dbReference type="ARBA" id="ARBA00023123"/>
    </source>
</evidence>
<reference evidence="17" key="2">
    <citation type="submission" date="2025-09" db="UniProtKB">
        <authorList>
            <consortium name="Ensembl"/>
        </authorList>
    </citation>
    <scope>IDENTIFICATION</scope>
</reference>
<keyword evidence="8 11" id="KW-0518">Myosin</keyword>
<dbReference type="SMART" id="SM01132">
    <property type="entry name" value="DIL"/>
    <property type="match status" value="1"/>
</dbReference>
<feature type="domain" description="Dilute" evidence="14">
    <location>
        <begin position="1416"/>
        <end position="1691"/>
    </location>
</feature>
<keyword evidence="18" id="KW-1185">Reference proteome</keyword>
<dbReference type="CDD" id="cd15470">
    <property type="entry name" value="Myo5_CBD"/>
    <property type="match status" value="1"/>
</dbReference>
<comment type="similarity">
    <text evidence="1 11">Belongs to the TRAFAC class myosin-kinesin ATPase superfamily. Myosin family.</text>
</comment>
<evidence type="ECO:0000256" key="11">
    <source>
        <dbReference type="PROSITE-ProRule" id="PRU00782"/>
    </source>
</evidence>
<protein>
    <submittedName>
        <fullName evidence="17">Uncharacterized protein</fullName>
    </submittedName>
</protein>
<dbReference type="PRINTS" id="PR00193">
    <property type="entry name" value="MYOSINHEAVY"/>
</dbReference>
<dbReference type="InterPro" id="IPR027417">
    <property type="entry name" value="P-loop_NTPase"/>
</dbReference>
<feature type="coiled-coil region" evidence="12">
    <location>
        <begin position="1228"/>
        <end position="1273"/>
    </location>
</feature>
<feature type="domain" description="Myosin N-terminal SH3-like" evidence="16">
    <location>
        <begin position="8"/>
        <end position="60"/>
    </location>
</feature>
<feature type="region of interest" description="Actin-binding" evidence="11">
    <location>
        <begin position="631"/>
        <end position="653"/>
    </location>
</feature>
<evidence type="ECO:0000256" key="5">
    <source>
        <dbReference type="ARBA" id="ARBA00022840"/>
    </source>
</evidence>
<dbReference type="Ensembl" id="ENSXCOT00000022615.1">
    <property type="protein sequence ID" value="ENSXCOP00000022342.1"/>
    <property type="gene ID" value="ENSXCOG00000016683.1"/>
</dbReference>
<dbReference type="InterPro" id="IPR004009">
    <property type="entry name" value="SH3_Myosin"/>
</dbReference>
<keyword evidence="5 11" id="KW-0067">ATP-binding</keyword>
<dbReference type="Gene3D" id="1.10.10.820">
    <property type="match status" value="1"/>
</dbReference>
<evidence type="ECO:0000256" key="6">
    <source>
        <dbReference type="ARBA" id="ARBA00022860"/>
    </source>
</evidence>
<dbReference type="PANTHER" id="PTHR13140">
    <property type="entry name" value="MYOSIN"/>
    <property type="match status" value="1"/>
</dbReference>
<evidence type="ECO:0000256" key="2">
    <source>
        <dbReference type="ARBA" id="ARBA00022553"/>
    </source>
</evidence>
<dbReference type="GO" id="GO:0005516">
    <property type="term" value="F:calmodulin binding"/>
    <property type="evidence" value="ECO:0007669"/>
    <property type="project" value="UniProtKB-KW"/>
</dbReference>
<keyword evidence="7 12" id="KW-0175">Coiled coil</keyword>
<dbReference type="Proteomes" id="UP000261380">
    <property type="component" value="Unplaced"/>
</dbReference>
<dbReference type="Pfam" id="PF01843">
    <property type="entry name" value="DIL"/>
    <property type="match status" value="1"/>
</dbReference>
<dbReference type="CDD" id="cd01380">
    <property type="entry name" value="MYSc_Myo5"/>
    <property type="match status" value="1"/>
</dbReference>
<proteinExistence type="inferred from homology"/>
<dbReference type="Gene3D" id="3.30.70.1590">
    <property type="match status" value="1"/>
</dbReference>
<dbReference type="GO" id="GO:0016020">
    <property type="term" value="C:membrane"/>
    <property type="evidence" value="ECO:0007669"/>
    <property type="project" value="TreeGrafter"/>
</dbReference>
<keyword evidence="6" id="KW-0112">Calmodulin-binding</keyword>
<feature type="binding site" evidence="11">
    <location>
        <begin position="163"/>
        <end position="170"/>
    </location>
    <ligand>
        <name>ATP</name>
        <dbReference type="ChEBI" id="CHEBI:30616"/>
    </ligand>
</feature>
<evidence type="ECO:0000256" key="3">
    <source>
        <dbReference type="ARBA" id="ARBA00022737"/>
    </source>
</evidence>
<evidence type="ECO:0000256" key="10">
    <source>
        <dbReference type="ARBA" id="ARBA00023203"/>
    </source>
</evidence>
<dbReference type="PANTHER" id="PTHR13140:SF273">
    <property type="entry name" value="UNCONVENTIONAL MYOSIN-VA"/>
    <property type="match status" value="1"/>
</dbReference>
<dbReference type="Pfam" id="PF00063">
    <property type="entry name" value="Myosin_head"/>
    <property type="match status" value="1"/>
</dbReference>
<dbReference type="FunFam" id="1.20.5.190:FF:000001">
    <property type="entry name" value="unconventional myosin-Va"/>
    <property type="match status" value="1"/>
</dbReference>
<dbReference type="PROSITE" id="PS51126">
    <property type="entry name" value="DILUTE"/>
    <property type="match status" value="1"/>
</dbReference>
<dbReference type="Pfam" id="PF00612">
    <property type="entry name" value="IQ"/>
    <property type="match status" value="5"/>
</dbReference>
<feature type="region of interest" description="Disordered" evidence="13">
    <location>
        <begin position="1116"/>
        <end position="1136"/>
    </location>
</feature>
<dbReference type="InterPro" id="IPR036961">
    <property type="entry name" value="Kinesin_motor_dom_sf"/>
</dbReference>
<keyword evidence="9 11" id="KW-0505">Motor protein</keyword>
<keyword evidence="4 11" id="KW-0547">Nucleotide-binding</keyword>
<reference evidence="17" key="1">
    <citation type="submission" date="2025-08" db="UniProtKB">
        <authorList>
            <consortium name="Ensembl"/>
        </authorList>
    </citation>
    <scope>IDENTIFICATION</scope>
</reference>
<evidence type="ECO:0000313" key="17">
    <source>
        <dbReference type="Ensembl" id="ENSXCOP00000022342.1"/>
    </source>
</evidence>
<dbReference type="FunFam" id="1.10.10.820:FF:000001">
    <property type="entry name" value="Myosin heavy chain"/>
    <property type="match status" value="1"/>
</dbReference>
<evidence type="ECO:0000256" key="7">
    <source>
        <dbReference type="ARBA" id="ARBA00023054"/>
    </source>
</evidence>
<keyword evidence="10 11" id="KW-0009">Actin-binding</keyword>
<dbReference type="STRING" id="32473.ENSXCOP00000022342"/>
<feature type="domain" description="Myosin motor" evidence="15">
    <location>
        <begin position="69"/>
        <end position="750"/>
    </location>
</feature>
<organism evidence="17 18">
    <name type="scientific">Xiphophorus couchianus</name>
    <name type="common">Monterrey platyfish</name>
    <dbReference type="NCBI Taxonomy" id="32473"/>
    <lineage>
        <taxon>Eukaryota</taxon>
        <taxon>Metazoa</taxon>
        <taxon>Chordata</taxon>
        <taxon>Craniata</taxon>
        <taxon>Vertebrata</taxon>
        <taxon>Euteleostomi</taxon>
        <taxon>Actinopterygii</taxon>
        <taxon>Neopterygii</taxon>
        <taxon>Teleostei</taxon>
        <taxon>Neoteleostei</taxon>
        <taxon>Acanthomorphata</taxon>
        <taxon>Ovalentaria</taxon>
        <taxon>Atherinomorphae</taxon>
        <taxon>Cyprinodontiformes</taxon>
        <taxon>Poeciliidae</taxon>
        <taxon>Poeciliinae</taxon>
        <taxon>Xiphophorus</taxon>
    </lineage>
</organism>
<dbReference type="GO" id="GO:0016459">
    <property type="term" value="C:myosin complex"/>
    <property type="evidence" value="ECO:0007669"/>
    <property type="project" value="UniProtKB-KW"/>
</dbReference>
<dbReference type="Pfam" id="PF25966">
    <property type="entry name" value="Myo5a"/>
    <property type="match status" value="1"/>
</dbReference>
<feature type="coiled-coil region" evidence="12">
    <location>
        <begin position="882"/>
        <end position="1056"/>
    </location>
</feature>
<dbReference type="SUPFAM" id="SSF50084">
    <property type="entry name" value="Myosin S1 fragment, N-terminal domain"/>
    <property type="match status" value="1"/>
</dbReference>